<evidence type="ECO:0000256" key="3">
    <source>
        <dbReference type="ARBA" id="ARBA00023295"/>
    </source>
</evidence>
<feature type="domain" description="GH26" evidence="6">
    <location>
        <begin position="74"/>
        <end position="367"/>
    </location>
</feature>
<evidence type="ECO:0000256" key="2">
    <source>
        <dbReference type="ARBA" id="ARBA00022801"/>
    </source>
</evidence>
<dbReference type="PRINTS" id="PR00739">
    <property type="entry name" value="GLHYDRLASE26"/>
</dbReference>
<evidence type="ECO:0000259" key="6">
    <source>
        <dbReference type="PROSITE" id="PS51764"/>
    </source>
</evidence>
<evidence type="ECO:0000256" key="4">
    <source>
        <dbReference type="PROSITE-ProRule" id="PRU01100"/>
    </source>
</evidence>
<dbReference type="Gene3D" id="3.20.20.80">
    <property type="entry name" value="Glycosidases"/>
    <property type="match status" value="1"/>
</dbReference>
<dbReference type="SUPFAM" id="SSF51445">
    <property type="entry name" value="(Trans)glycosidases"/>
    <property type="match status" value="1"/>
</dbReference>
<evidence type="ECO:0000256" key="5">
    <source>
        <dbReference type="SAM" id="MobiDB-lite"/>
    </source>
</evidence>
<evidence type="ECO:0000313" key="8">
    <source>
        <dbReference type="Proteomes" id="UP000293519"/>
    </source>
</evidence>
<dbReference type="PANTHER" id="PTHR40079:SF4">
    <property type="entry name" value="GH26 DOMAIN-CONTAINING PROTEIN-RELATED"/>
    <property type="match status" value="1"/>
</dbReference>
<dbReference type="OrthoDB" id="9816550at2"/>
<dbReference type="Pfam" id="PF02156">
    <property type="entry name" value="Glyco_hydro_26"/>
    <property type="match status" value="1"/>
</dbReference>
<name>A0A4Q7LXL2_9MICO</name>
<feature type="active site" description="Proton donor" evidence="4">
    <location>
        <position position="200"/>
    </location>
</feature>
<dbReference type="Proteomes" id="UP000293519">
    <property type="component" value="Unassembled WGS sequence"/>
</dbReference>
<organism evidence="7 8">
    <name type="scientific">Microcella putealis</name>
    <dbReference type="NCBI Taxonomy" id="337005"/>
    <lineage>
        <taxon>Bacteria</taxon>
        <taxon>Bacillati</taxon>
        <taxon>Actinomycetota</taxon>
        <taxon>Actinomycetes</taxon>
        <taxon>Micrococcales</taxon>
        <taxon>Microbacteriaceae</taxon>
        <taxon>Microcella</taxon>
    </lineage>
</organism>
<comment type="caution">
    <text evidence="7">The sequence shown here is derived from an EMBL/GenBank/DDBJ whole genome shotgun (WGS) entry which is preliminary data.</text>
</comment>
<dbReference type="GO" id="GO:0016985">
    <property type="term" value="F:mannan endo-1,4-beta-mannosidase activity"/>
    <property type="evidence" value="ECO:0007669"/>
    <property type="project" value="InterPro"/>
</dbReference>
<dbReference type="AlphaFoldDB" id="A0A4Q7LXL2"/>
<dbReference type="PANTHER" id="PTHR40079">
    <property type="entry name" value="MANNAN ENDO-1,4-BETA-MANNOSIDASE E-RELATED"/>
    <property type="match status" value="1"/>
</dbReference>
<dbReference type="InterPro" id="IPR000805">
    <property type="entry name" value="Glyco_hydro_26"/>
</dbReference>
<evidence type="ECO:0000256" key="1">
    <source>
        <dbReference type="ARBA" id="ARBA00007754"/>
    </source>
</evidence>
<protein>
    <submittedName>
        <fullName evidence="7">Glycosyl hydrolase family 26</fullName>
    </submittedName>
</protein>
<dbReference type="GO" id="GO:0006080">
    <property type="term" value="P:substituted mannan metabolic process"/>
    <property type="evidence" value="ECO:0007669"/>
    <property type="project" value="InterPro"/>
</dbReference>
<feature type="region of interest" description="Disordered" evidence="5">
    <location>
        <begin position="54"/>
        <end position="93"/>
    </location>
</feature>
<keyword evidence="3 4" id="KW-0326">Glycosidase</keyword>
<dbReference type="InterPro" id="IPR017853">
    <property type="entry name" value="GH"/>
</dbReference>
<dbReference type="RefSeq" id="WP_130484787.1">
    <property type="nucleotide sequence ID" value="NZ_SGWW01000001.1"/>
</dbReference>
<accession>A0A4Q7LXL2</accession>
<feature type="active site" description="Nucleophile" evidence="4">
    <location>
        <position position="311"/>
    </location>
</feature>
<proteinExistence type="inferred from homology"/>
<keyword evidence="8" id="KW-1185">Reference proteome</keyword>
<reference evidence="7 8" key="1">
    <citation type="journal article" date="2015" name="Stand. Genomic Sci.">
        <title>Genomic Encyclopedia of Bacterial and Archaeal Type Strains, Phase III: the genomes of soil and plant-associated and newly described type strains.</title>
        <authorList>
            <person name="Whitman W.B."/>
            <person name="Woyke T."/>
            <person name="Klenk H.P."/>
            <person name="Zhou Y."/>
            <person name="Lilburn T.G."/>
            <person name="Beck B.J."/>
            <person name="De Vos P."/>
            <person name="Vandamme P."/>
            <person name="Eisen J.A."/>
            <person name="Garrity G."/>
            <person name="Hugenholtz P."/>
            <person name="Kyrpides N.C."/>
        </authorList>
    </citation>
    <scope>NUCLEOTIDE SEQUENCE [LARGE SCALE GENOMIC DNA]</scope>
    <source>
        <strain evidence="7 8">CV2</strain>
    </source>
</reference>
<feature type="compositionally biased region" description="Pro residues" evidence="5">
    <location>
        <begin position="61"/>
        <end position="84"/>
    </location>
</feature>
<evidence type="ECO:0000313" key="7">
    <source>
        <dbReference type="EMBL" id="RZS59746.1"/>
    </source>
</evidence>
<gene>
    <name evidence="7" type="ORF">EV141_0980</name>
</gene>
<keyword evidence="2 4" id="KW-0378">Hydrolase</keyword>
<sequence>MTLSRRRATIATVAIVAIVGTASIALPSTGLAGSAFDGAAASAAASGRTALLAPTARKPKPSPSPTPTATPSPTPTPTPTPTPSEPTVDAPLRFGVSTPQGPLVASEIAAVAATVGEQPSIELWYEDFRQPLSAAKLAAVDARGATPLITWEPWAWGGGATQTAYRSSRITAGAHDAQIRQWGQALAAWGKPVLLRYGHEMNGDWYPWADGVNDNKPGDYAAAWRHVHTLVTAQGATNVRWVWSPNVPYPGSTPLTQLYPGDAYVDVVALDGYNWGSSQSWSSWQSPDTLFGQGLAELRAIAPGTEIIIAETASAEQGGSKADWNTRLIAYLDAQPDVSAVVWFDYQKEADWRISSSVASASALAAALAARR</sequence>
<dbReference type="PROSITE" id="PS51764">
    <property type="entry name" value="GH26"/>
    <property type="match status" value="1"/>
</dbReference>
<dbReference type="InterPro" id="IPR022790">
    <property type="entry name" value="GH26_dom"/>
</dbReference>
<comment type="similarity">
    <text evidence="1 4">Belongs to the glycosyl hydrolase 26 family.</text>
</comment>
<dbReference type="EMBL" id="SGWW01000001">
    <property type="protein sequence ID" value="RZS59746.1"/>
    <property type="molecule type" value="Genomic_DNA"/>
</dbReference>